<keyword evidence="7" id="KW-1185">Reference proteome</keyword>
<dbReference type="InterPro" id="IPR050261">
    <property type="entry name" value="FrsA_esterase"/>
</dbReference>
<dbReference type="GO" id="GO:0006508">
    <property type="term" value="P:proteolysis"/>
    <property type="evidence" value="ECO:0007669"/>
    <property type="project" value="InterPro"/>
</dbReference>
<gene>
    <name evidence="6" type="ORF">SAMN04487968_11389</name>
</gene>
<dbReference type="STRING" id="574651.SAMN04487968_11389"/>
<dbReference type="Pfam" id="PF00326">
    <property type="entry name" value="Peptidase_S9"/>
    <property type="match status" value="1"/>
</dbReference>
<dbReference type="PANTHER" id="PTHR22946:SF9">
    <property type="entry name" value="POLYKETIDE TRANSFERASE AF380"/>
    <property type="match status" value="1"/>
</dbReference>
<dbReference type="Proteomes" id="UP000198832">
    <property type="component" value="Unassembled WGS sequence"/>
</dbReference>
<dbReference type="RefSeq" id="WP_091125901.1">
    <property type="nucleotide sequence ID" value="NZ_FOLB01000013.1"/>
</dbReference>
<evidence type="ECO:0000313" key="6">
    <source>
        <dbReference type="EMBL" id="SFC89090.1"/>
    </source>
</evidence>
<comment type="similarity">
    <text evidence="1">Belongs to the AB hydrolase superfamily.</text>
</comment>
<dbReference type="GO" id="GO:0052689">
    <property type="term" value="F:carboxylic ester hydrolase activity"/>
    <property type="evidence" value="ECO:0007669"/>
    <property type="project" value="UniProtKB-ARBA"/>
</dbReference>
<organism evidence="6 7">
    <name type="scientific">Nocardioides terrae</name>
    <dbReference type="NCBI Taxonomy" id="574651"/>
    <lineage>
        <taxon>Bacteria</taxon>
        <taxon>Bacillati</taxon>
        <taxon>Actinomycetota</taxon>
        <taxon>Actinomycetes</taxon>
        <taxon>Propionibacteriales</taxon>
        <taxon>Nocardioidaceae</taxon>
        <taxon>Nocardioides</taxon>
    </lineage>
</organism>
<sequence length="356" mass="38401">MRLLRATVAGLLALPLLACTSGSDEPSAGRAPSASPSTGEGNRTESPDASAPNGSTDSTGQSDEALPAVTSPVSLPALMRKRFTGGRVTTLRETGSTDAYRRWEISYPSGDATITGVLLRPRGKGPFPGLVFAHGHIDPSIYVTGQGLRREQDRMARDGYVVLHTDYRGHAGSSGSGEDETRLGYTRDTINAALAMKRLPYVDPDRTALLGRSMGGGVILDVLVAQPGLVDAAVLFSSVSSEFLDNLNRWTVPERPDVAQRMFDRYGSPDEAPEFYAGLSPRTYFDRVTEPVLLHHGTSDDSCPLPWARATQRALTAAGADSRLRVYDGEEHEFGPQWDLAMRRTVRFLARNLGPA</sequence>
<feature type="region of interest" description="Disordered" evidence="3">
    <location>
        <begin position="21"/>
        <end position="71"/>
    </location>
</feature>
<dbReference type="GO" id="GO:0008236">
    <property type="term" value="F:serine-type peptidase activity"/>
    <property type="evidence" value="ECO:0007669"/>
    <property type="project" value="InterPro"/>
</dbReference>
<keyword evidence="4" id="KW-0732">Signal</keyword>
<proteinExistence type="inferred from homology"/>
<feature type="compositionally biased region" description="Polar residues" evidence="3">
    <location>
        <begin position="52"/>
        <end position="62"/>
    </location>
</feature>
<evidence type="ECO:0000256" key="2">
    <source>
        <dbReference type="ARBA" id="ARBA00022801"/>
    </source>
</evidence>
<dbReference type="SUPFAM" id="SSF53474">
    <property type="entry name" value="alpha/beta-Hydrolases"/>
    <property type="match status" value="1"/>
</dbReference>
<evidence type="ECO:0000256" key="1">
    <source>
        <dbReference type="ARBA" id="ARBA00008645"/>
    </source>
</evidence>
<evidence type="ECO:0000256" key="3">
    <source>
        <dbReference type="SAM" id="MobiDB-lite"/>
    </source>
</evidence>
<dbReference type="InterPro" id="IPR001375">
    <property type="entry name" value="Peptidase_S9_cat"/>
</dbReference>
<dbReference type="PANTHER" id="PTHR22946">
    <property type="entry name" value="DIENELACTONE HYDROLASE DOMAIN-CONTAINING PROTEIN-RELATED"/>
    <property type="match status" value="1"/>
</dbReference>
<name>A0A1I1N5R8_9ACTN</name>
<dbReference type="AlphaFoldDB" id="A0A1I1N5R8"/>
<accession>A0A1I1N5R8</accession>
<protein>
    <submittedName>
        <fullName evidence="6">Prolyl oligopeptidase family protein</fullName>
    </submittedName>
</protein>
<dbReference type="InterPro" id="IPR029058">
    <property type="entry name" value="AB_hydrolase_fold"/>
</dbReference>
<feature type="chain" id="PRO_5038857681" evidence="4">
    <location>
        <begin position="19"/>
        <end position="356"/>
    </location>
</feature>
<evidence type="ECO:0000256" key="4">
    <source>
        <dbReference type="SAM" id="SignalP"/>
    </source>
</evidence>
<evidence type="ECO:0000259" key="5">
    <source>
        <dbReference type="Pfam" id="PF00326"/>
    </source>
</evidence>
<keyword evidence="2" id="KW-0378">Hydrolase</keyword>
<evidence type="ECO:0000313" key="7">
    <source>
        <dbReference type="Proteomes" id="UP000198832"/>
    </source>
</evidence>
<feature type="signal peptide" evidence="4">
    <location>
        <begin position="1"/>
        <end position="18"/>
    </location>
</feature>
<dbReference type="Gene3D" id="3.40.50.1820">
    <property type="entry name" value="alpha/beta hydrolase"/>
    <property type="match status" value="1"/>
</dbReference>
<dbReference type="OrthoDB" id="63034at2"/>
<reference evidence="6 7" key="1">
    <citation type="submission" date="2016-10" db="EMBL/GenBank/DDBJ databases">
        <authorList>
            <person name="de Groot N.N."/>
        </authorList>
    </citation>
    <scope>NUCLEOTIDE SEQUENCE [LARGE SCALE GENOMIC DNA]</scope>
    <source>
        <strain evidence="6 7">CGMCC 1.7056</strain>
    </source>
</reference>
<dbReference type="EMBL" id="FOLB01000013">
    <property type="protein sequence ID" value="SFC89090.1"/>
    <property type="molecule type" value="Genomic_DNA"/>
</dbReference>
<feature type="compositionally biased region" description="Low complexity" evidence="3">
    <location>
        <begin position="26"/>
        <end position="37"/>
    </location>
</feature>
<feature type="domain" description="Peptidase S9 prolyl oligopeptidase catalytic" evidence="5">
    <location>
        <begin position="152"/>
        <end position="354"/>
    </location>
</feature>